<dbReference type="SMART" id="SM00271">
    <property type="entry name" value="DnaJ"/>
    <property type="match status" value="1"/>
</dbReference>
<dbReference type="PROSITE" id="PS50076">
    <property type="entry name" value="DNAJ_2"/>
    <property type="match status" value="1"/>
</dbReference>
<feature type="region of interest" description="Disordered" evidence="6">
    <location>
        <begin position="304"/>
        <end position="324"/>
    </location>
</feature>
<keyword evidence="9" id="KW-1185">Reference proteome</keyword>
<dbReference type="OrthoDB" id="376357at2759"/>
<dbReference type="Proteomes" id="UP000799421">
    <property type="component" value="Unassembled WGS sequence"/>
</dbReference>
<dbReference type="GO" id="GO:0005681">
    <property type="term" value="C:spliceosomal complex"/>
    <property type="evidence" value="ECO:0007669"/>
    <property type="project" value="TreeGrafter"/>
</dbReference>
<evidence type="ECO:0000313" key="9">
    <source>
        <dbReference type="Proteomes" id="UP000799421"/>
    </source>
</evidence>
<dbReference type="PANTHER" id="PTHR44313">
    <property type="entry name" value="DNAJ HOMOLOG SUBFAMILY C MEMBER 17"/>
    <property type="match status" value="1"/>
</dbReference>
<keyword evidence="5" id="KW-0539">Nucleus</keyword>
<evidence type="ECO:0000256" key="5">
    <source>
        <dbReference type="ARBA" id="ARBA00023242"/>
    </source>
</evidence>
<dbReference type="InterPro" id="IPR036869">
    <property type="entry name" value="J_dom_sf"/>
</dbReference>
<name>A0A6A7C6S6_9PEZI</name>
<dbReference type="PRINTS" id="PR00625">
    <property type="entry name" value="JDOMAIN"/>
</dbReference>
<feature type="compositionally biased region" description="Polar residues" evidence="6">
    <location>
        <begin position="273"/>
        <end position="286"/>
    </location>
</feature>
<keyword evidence="3" id="KW-0963">Cytoplasm</keyword>
<comment type="subcellular location">
    <subcellularLocation>
        <location evidence="2">Cytoplasm</location>
    </subcellularLocation>
    <subcellularLocation>
        <location evidence="1">Nucleus</location>
    </subcellularLocation>
</comment>
<reference evidence="8" key="1">
    <citation type="journal article" date="2020" name="Stud. Mycol.">
        <title>101 Dothideomycetes genomes: a test case for predicting lifestyles and emergence of pathogens.</title>
        <authorList>
            <person name="Haridas S."/>
            <person name="Albert R."/>
            <person name="Binder M."/>
            <person name="Bloem J."/>
            <person name="Labutti K."/>
            <person name="Salamov A."/>
            <person name="Andreopoulos B."/>
            <person name="Baker S."/>
            <person name="Barry K."/>
            <person name="Bills G."/>
            <person name="Bluhm B."/>
            <person name="Cannon C."/>
            <person name="Castanera R."/>
            <person name="Culley D."/>
            <person name="Daum C."/>
            <person name="Ezra D."/>
            <person name="Gonzalez J."/>
            <person name="Henrissat B."/>
            <person name="Kuo A."/>
            <person name="Liang C."/>
            <person name="Lipzen A."/>
            <person name="Lutzoni F."/>
            <person name="Magnuson J."/>
            <person name="Mondo S."/>
            <person name="Nolan M."/>
            <person name="Ohm R."/>
            <person name="Pangilinan J."/>
            <person name="Park H.-J."/>
            <person name="Ramirez L."/>
            <person name="Alfaro M."/>
            <person name="Sun H."/>
            <person name="Tritt A."/>
            <person name="Yoshinaga Y."/>
            <person name="Zwiers L.-H."/>
            <person name="Turgeon B."/>
            <person name="Goodwin S."/>
            <person name="Spatafora J."/>
            <person name="Crous P."/>
            <person name="Grigoriev I."/>
        </authorList>
    </citation>
    <scope>NUCLEOTIDE SEQUENCE</scope>
    <source>
        <strain evidence="8">CBS 480.64</strain>
    </source>
</reference>
<sequence length="324" mass="37908">MAAEDLKSQALNPPEDFYELIGVPINASDSDIRRSWRKAALKCHPDKVGNDEVARKRFHRLQVALEILSDAHLRDLHDNARRARSEKKRREDEFDEHRKRLKEDLERRERAGLKRKREEAQAEAEFDMKLREIQNMSRRRKQEYAEKRRKEAQAQKMEANKPQTQTQIPQEADRSIAFQYPKDSLSQKEVLSLCERFGPIAEVVVRDKKVKVNGEKKRREYTSVVLEYESIVGAHAAISDIGRLQAEDAATWKLFENVRWADGKEPEYISKLKQSQIKDPPKSTNAPADLKTRTESILIRMKHAQKKRMEEKEKRNIEECKPAT</sequence>
<organism evidence="8 9">
    <name type="scientific">Piedraia hortae CBS 480.64</name>
    <dbReference type="NCBI Taxonomy" id="1314780"/>
    <lineage>
        <taxon>Eukaryota</taxon>
        <taxon>Fungi</taxon>
        <taxon>Dikarya</taxon>
        <taxon>Ascomycota</taxon>
        <taxon>Pezizomycotina</taxon>
        <taxon>Dothideomycetes</taxon>
        <taxon>Dothideomycetidae</taxon>
        <taxon>Capnodiales</taxon>
        <taxon>Piedraiaceae</taxon>
        <taxon>Piedraia</taxon>
    </lineage>
</organism>
<protein>
    <submittedName>
        <fullName evidence="8">DnaJ-domain-containing protein</fullName>
    </submittedName>
</protein>
<dbReference type="GO" id="GO:0005737">
    <property type="term" value="C:cytoplasm"/>
    <property type="evidence" value="ECO:0007669"/>
    <property type="project" value="UniProtKB-SubCell"/>
</dbReference>
<evidence type="ECO:0000256" key="3">
    <source>
        <dbReference type="ARBA" id="ARBA00022490"/>
    </source>
</evidence>
<accession>A0A6A7C6S6</accession>
<keyword evidence="4" id="KW-0143">Chaperone</keyword>
<gene>
    <name evidence="8" type="ORF">K470DRAFT_280469</name>
</gene>
<dbReference type="InterPro" id="IPR001623">
    <property type="entry name" value="DnaJ_domain"/>
</dbReference>
<feature type="region of interest" description="Disordered" evidence="6">
    <location>
        <begin position="137"/>
        <end position="169"/>
    </location>
</feature>
<feature type="compositionally biased region" description="Basic and acidic residues" evidence="6">
    <location>
        <begin position="307"/>
        <end position="324"/>
    </location>
</feature>
<feature type="domain" description="J" evidence="7">
    <location>
        <begin position="16"/>
        <end position="81"/>
    </location>
</feature>
<feature type="region of interest" description="Disordered" evidence="6">
    <location>
        <begin position="273"/>
        <end position="292"/>
    </location>
</feature>
<dbReference type="InterPro" id="IPR052094">
    <property type="entry name" value="Pre-mRNA-splicing_ERAD"/>
</dbReference>
<proteinExistence type="predicted"/>
<evidence type="ECO:0000259" key="7">
    <source>
        <dbReference type="PROSITE" id="PS50076"/>
    </source>
</evidence>
<evidence type="ECO:0000256" key="1">
    <source>
        <dbReference type="ARBA" id="ARBA00004123"/>
    </source>
</evidence>
<dbReference type="AlphaFoldDB" id="A0A6A7C6S6"/>
<evidence type="ECO:0000313" key="8">
    <source>
        <dbReference type="EMBL" id="KAF2863211.1"/>
    </source>
</evidence>
<dbReference type="SUPFAM" id="SSF46565">
    <property type="entry name" value="Chaperone J-domain"/>
    <property type="match status" value="1"/>
</dbReference>
<evidence type="ECO:0000256" key="6">
    <source>
        <dbReference type="SAM" id="MobiDB-lite"/>
    </source>
</evidence>
<dbReference type="GO" id="GO:0000390">
    <property type="term" value="P:spliceosomal complex disassembly"/>
    <property type="evidence" value="ECO:0007669"/>
    <property type="project" value="TreeGrafter"/>
</dbReference>
<dbReference type="CDD" id="cd06257">
    <property type="entry name" value="DnaJ"/>
    <property type="match status" value="1"/>
</dbReference>
<dbReference type="PANTHER" id="PTHR44313:SF1">
    <property type="entry name" value="DNAJ HOMOLOG SUBFAMILY C MEMBER 17"/>
    <property type="match status" value="1"/>
</dbReference>
<feature type="compositionally biased region" description="Basic and acidic residues" evidence="6">
    <location>
        <begin position="142"/>
        <end position="153"/>
    </location>
</feature>
<dbReference type="Gene3D" id="1.10.287.110">
    <property type="entry name" value="DnaJ domain"/>
    <property type="match status" value="1"/>
</dbReference>
<evidence type="ECO:0000256" key="4">
    <source>
        <dbReference type="ARBA" id="ARBA00023186"/>
    </source>
</evidence>
<evidence type="ECO:0000256" key="2">
    <source>
        <dbReference type="ARBA" id="ARBA00004496"/>
    </source>
</evidence>
<dbReference type="Pfam" id="PF00226">
    <property type="entry name" value="DnaJ"/>
    <property type="match status" value="1"/>
</dbReference>
<dbReference type="EMBL" id="MU005962">
    <property type="protein sequence ID" value="KAF2863211.1"/>
    <property type="molecule type" value="Genomic_DNA"/>
</dbReference>